<feature type="compositionally biased region" description="Acidic residues" evidence="1">
    <location>
        <begin position="86"/>
        <end position="99"/>
    </location>
</feature>
<proteinExistence type="predicted"/>
<evidence type="ECO:0000313" key="3">
    <source>
        <dbReference type="Proteomes" id="UP000325440"/>
    </source>
</evidence>
<sequence>MSGNQNRSNEPNREEQGRDRLMSFDSNSSDQSSISIPSSTASLHSMDNPTKGNFRPNIRAGALALERIQEVSADIEQQRTDRRPVEEEDEVDQEDDDDVQFGGIRKWAQGADEPKTR</sequence>
<dbReference type="Proteomes" id="UP000325440">
    <property type="component" value="Unassembled WGS sequence"/>
</dbReference>
<organism evidence="2 3">
    <name type="scientific">Cinara cedri</name>
    <dbReference type="NCBI Taxonomy" id="506608"/>
    <lineage>
        <taxon>Eukaryota</taxon>
        <taxon>Metazoa</taxon>
        <taxon>Ecdysozoa</taxon>
        <taxon>Arthropoda</taxon>
        <taxon>Hexapoda</taxon>
        <taxon>Insecta</taxon>
        <taxon>Pterygota</taxon>
        <taxon>Neoptera</taxon>
        <taxon>Paraneoptera</taxon>
        <taxon>Hemiptera</taxon>
        <taxon>Sternorrhyncha</taxon>
        <taxon>Aphidomorpha</taxon>
        <taxon>Aphidoidea</taxon>
        <taxon>Aphididae</taxon>
        <taxon>Lachninae</taxon>
        <taxon>Cinara</taxon>
    </lineage>
</organism>
<feature type="compositionally biased region" description="Basic and acidic residues" evidence="1">
    <location>
        <begin position="76"/>
        <end position="85"/>
    </location>
</feature>
<dbReference type="EMBL" id="CABPRJ010000853">
    <property type="protein sequence ID" value="VVC31274.1"/>
    <property type="molecule type" value="Genomic_DNA"/>
</dbReference>
<accession>A0A5E4MK32</accession>
<feature type="region of interest" description="Disordered" evidence="1">
    <location>
        <begin position="1"/>
        <end position="117"/>
    </location>
</feature>
<feature type="compositionally biased region" description="Basic and acidic residues" evidence="1">
    <location>
        <begin position="10"/>
        <end position="22"/>
    </location>
</feature>
<name>A0A5E4MK32_9HEMI</name>
<feature type="non-terminal residue" evidence="2">
    <location>
        <position position="117"/>
    </location>
</feature>
<reference evidence="2 3" key="1">
    <citation type="submission" date="2019-08" db="EMBL/GenBank/DDBJ databases">
        <authorList>
            <person name="Alioto T."/>
            <person name="Alioto T."/>
            <person name="Gomez Garrido J."/>
        </authorList>
    </citation>
    <scope>NUCLEOTIDE SEQUENCE [LARGE SCALE GENOMIC DNA]</scope>
</reference>
<evidence type="ECO:0000313" key="2">
    <source>
        <dbReference type="EMBL" id="VVC31274.1"/>
    </source>
</evidence>
<dbReference type="AlphaFoldDB" id="A0A5E4MK32"/>
<gene>
    <name evidence="2" type="ORF">CINCED_3A003917</name>
</gene>
<feature type="compositionally biased region" description="Low complexity" evidence="1">
    <location>
        <begin position="23"/>
        <end position="45"/>
    </location>
</feature>
<keyword evidence="3" id="KW-1185">Reference proteome</keyword>
<evidence type="ECO:0000256" key="1">
    <source>
        <dbReference type="SAM" id="MobiDB-lite"/>
    </source>
</evidence>
<protein>
    <submittedName>
        <fullName evidence="2">Uncharacterized protein</fullName>
    </submittedName>
</protein>